<comment type="caution">
    <text evidence="1">The sequence shown here is derived from an EMBL/GenBank/DDBJ whole genome shotgun (WGS) entry which is preliminary data.</text>
</comment>
<dbReference type="EMBL" id="BPLR01006358">
    <property type="protein sequence ID" value="GIY09307.1"/>
    <property type="molecule type" value="Genomic_DNA"/>
</dbReference>
<keyword evidence="2" id="KW-1185">Reference proteome</keyword>
<evidence type="ECO:0000313" key="1">
    <source>
        <dbReference type="EMBL" id="GIY09307.1"/>
    </source>
</evidence>
<organism evidence="1 2">
    <name type="scientific">Caerostris extrusa</name>
    <name type="common">Bark spider</name>
    <name type="synonym">Caerostris bankana</name>
    <dbReference type="NCBI Taxonomy" id="172846"/>
    <lineage>
        <taxon>Eukaryota</taxon>
        <taxon>Metazoa</taxon>
        <taxon>Ecdysozoa</taxon>
        <taxon>Arthropoda</taxon>
        <taxon>Chelicerata</taxon>
        <taxon>Arachnida</taxon>
        <taxon>Araneae</taxon>
        <taxon>Araneomorphae</taxon>
        <taxon>Entelegynae</taxon>
        <taxon>Araneoidea</taxon>
        <taxon>Araneidae</taxon>
        <taxon>Caerostris</taxon>
    </lineage>
</organism>
<gene>
    <name evidence="1" type="ORF">CEXT_266371</name>
</gene>
<name>A0AAV4QJ34_CAEEX</name>
<dbReference type="AlphaFoldDB" id="A0AAV4QJ34"/>
<protein>
    <submittedName>
        <fullName evidence="1">Uncharacterized protein</fullName>
    </submittedName>
</protein>
<reference evidence="1 2" key="1">
    <citation type="submission" date="2021-06" db="EMBL/GenBank/DDBJ databases">
        <title>Caerostris extrusa draft genome.</title>
        <authorList>
            <person name="Kono N."/>
            <person name="Arakawa K."/>
        </authorList>
    </citation>
    <scope>NUCLEOTIDE SEQUENCE [LARGE SCALE GENOMIC DNA]</scope>
</reference>
<sequence>MNHRRSADDSSAVINCPEQIMKKRFGKLRNNGLREYFVGNAWNFSAPKQKFWDCSGRSDGREDITLQVFFTNQSRVI</sequence>
<dbReference type="Proteomes" id="UP001054945">
    <property type="component" value="Unassembled WGS sequence"/>
</dbReference>
<proteinExistence type="predicted"/>
<evidence type="ECO:0000313" key="2">
    <source>
        <dbReference type="Proteomes" id="UP001054945"/>
    </source>
</evidence>
<accession>A0AAV4QJ34</accession>